<protein>
    <submittedName>
        <fullName evidence="1">Uncharacterized protein</fullName>
    </submittedName>
</protein>
<evidence type="ECO:0000313" key="1">
    <source>
        <dbReference type="EMBL" id="EET62089.1"/>
    </source>
</evidence>
<accession>C6LAV8</accession>
<name>C6LAV8_9FIRM</name>
<reference evidence="1" key="1">
    <citation type="submission" date="2009-07" db="EMBL/GenBank/DDBJ databases">
        <authorList>
            <person name="Weinstock G."/>
            <person name="Sodergren E."/>
            <person name="Clifton S."/>
            <person name="Fulton L."/>
            <person name="Fulton B."/>
            <person name="Courtney L."/>
            <person name="Fronick C."/>
            <person name="Harrison M."/>
            <person name="Strong C."/>
            <person name="Farmer C."/>
            <person name="Delahaunty K."/>
            <person name="Markovic C."/>
            <person name="Hall O."/>
            <person name="Minx P."/>
            <person name="Tomlinson C."/>
            <person name="Mitreva M."/>
            <person name="Nelson J."/>
            <person name="Hou S."/>
            <person name="Wollam A."/>
            <person name="Pepin K.H."/>
            <person name="Johnson M."/>
            <person name="Bhonagiri V."/>
            <person name="Nash W.E."/>
            <person name="Warren W."/>
            <person name="Chinwalla A."/>
            <person name="Mardis E.R."/>
            <person name="Wilson R.K."/>
        </authorList>
    </citation>
    <scope>NUCLEOTIDE SEQUENCE [LARGE SCALE GENOMIC DNA]</scope>
    <source>
        <strain evidence="1">DSM 14469</strain>
    </source>
</reference>
<gene>
    <name evidence="1" type="ORF">BRYFOR_05752</name>
</gene>
<comment type="caution">
    <text evidence="1">The sequence shown here is derived from an EMBL/GenBank/DDBJ whole genome shotgun (WGS) entry which is preliminary data.</text>
</comment>
<dbReference type="EMBL" id="ACCL02000003">
    <property type="protein sequence ID" value="EET62089.1"/>
    <property type="molecule type" value="Genomic_DNA"/>
</dbReference>
<keyword evidence="2" id="KW-1185">Reference proteome</keyword>
<organism evidence="1 2">
    <name type="scientific">Marvinbryantia formatexigens DSM 14469</name>
    <dbReference type="NCBI Taxonomy" id="478749"/>
    <lineage>
        <taxon>Bacteria</taxon>
        <taxon>Bacillati</taxon>
        <taxon>Bacillota</taxon>
        <taxon>Clostridia</taxon>
        <taxon>Lachnospirales</taxon>
        <taxon>Lachnospiraceae</taxon>
        <taxon>Marvinbryantia</taxon>
    </lineage>
</organism>
<dbReference type="AlphaFoldDB" id="C6LAV8"/>
<dbReference type="Proteomes" id="UP000005561">
    <property type="component" value="Unassembled WGS sequence"/>
</dbReference>
<evidence type="ECO:0000313" key="2">
    <source>
        <dbReference type="Proteomes" id="UP000005561"/>
    </source>
</evidence>
<proteinExistence type="predicted"/>
<sequence>MSNPFRVGLIKAGAWLCSERMLIFKNEQVAFFLKFNLESGKKSRMPLEPALQGLFSFLLLYAVFARISTDIIENIKWK</sequence>